<proteinExistence type="predicted"/>
<reference evidence="4" key="1">
    <citation type="submission" date="2015-05" db="UniProtKB">
        <authorList>
            <consortium name="EnsemblMetazoa"/>
        </authorList>
    </citation>
    <scope>IDENTIFICATION</scope>
</reference>
<name>T1HRN1_RHOPR</name>
<dbReference type="EMBL" id="ACPB03018641">
    <property type="status" value="NOT_ANNOTATED_CDS"/>
    <property type="molecule type" value="Genomic_DNA"/>
</dbReference>
<dbReference type="InParanoid" id="T1HRN1"/>
<dbReference type="Proteomes" id="UP000015103">
    <property type="component" value="Unassembled WGS sequence"/>
</dbReference>
<dbReference type="Pfam" id="PF00501">
    <property type="entry name" value="AMP-binding"/>
    <property type="match status" value="1"/>
</dbReference>
<dbReference type="PANTHER" id="PTHR24096">
    <property type="entry name" value="LONG-CHAIN-FATTY-ACID--COA LIGASE"/>
    <property type="match status" value="1"/>
</dbReference>
<evidence type="ECO:0000256" key="2">
    <source>
        <dbReference type="ARBA" id="ARBA00023140"/>
    </source>
</evidence>
<feature type="domain" description="AMP-dependent synthetase/ligase" evidence="3">
    <location>
        <begin position="76"/>
        <end position="154"/>
    </location>
</feature>
<dbReference type="SUPFAM" id="SSF56801">
    <property type="entry name" value="Acetyl-CoA synthetase-like"/>
    <property type="match status" value="1"/>
</dbReference>
<keyword evidence="5" id="KW-1185">Reference proteome</keyword>
<dbReference type="EnsemblMetazoa" id="RPRC006701-RA">
    <property type="protein sequence ID" value="RPRC006701-PA"/>
    <property type="gene ID" value="RPRC006701"/>
</dbReference>
<protein>
    <submittedName>
        <fullName evidence="4">AMP-binding domain-containing protein</fullName>
    </submittedName>
</protein>
<dbReference type="HOGENOM" id="CLU_1557200_0_0_1"/>
<keyword evidence="2" id="KW-0576">Peroxisome</keyword>
<comment type="subcellular location">
    <subcellularLocation>
        <location evidence="1">Peroxisome</location>
    </subcellularLocation>
</comment>
<dbReference type="GO" id="GO:0005777">
    <property type="term" value="C:peroxisome"/>
    <property type="evidence" value="ECO:0007669"/>
    <property type="project" value="UniProtKB-SubCell"/>
</dbReference>
<dbReference type="Gene3D" id="3.40.50.980">
    <property type="match status" value="1"/>
</dbReference>
<evidence type="ECO:0000256" key="1">
    <source>
        <dbReference type="ARBA" id="ARBA00004275"/>
    </source>
</evidence>
<organism evidence="4 5">
    <name type="scientific">Rhodnius prolixus</name>
    <name type="common">Triatomid bug</name>
    <dbReference type="NCBI Taxonomy" id="13249"/>
    <lineage>
        <taxon>Eukaryota</taxon>
        <taxon>Metazoa</taxon>
        <taxon>Ecdysozoa</taxon>
        <taxon>Arthropoda</taxon>
        <taxon>Hexapoda</taxon>
        <taxon>Insecta</taxon>
        <taxon>Pterygota</taxon>
        <taxon>Neoptera</taxon>
        <taxon>Paraneoptera</taxon>
        <taxon>Hemiptera</taxon>
        <taxon>Heteroptera</taxon>
        <taxon>Panheteroptera</taxon>
        <taxon>Cimicomorpha</taxon>
        <taxon>Reduviidae</taxon>
        <taxon>Triatominae</taxon>
        <taxon>Rhodnius</taxon>
    </lineage>
</organism>
<accession>T1HRN1</accession>
<dbReference type="PANTHER" id="PTHR24096:SF422">
    <property type="entry name" value="BCDNA.GH02901"/>
    <property type="match status" value="1"/>
</dbReference>
<evidence type="ECO:0000313" key="4">
    <source>
        <dbReference type="EnsemblMetazoa" id="RPRC006701-PA"/>
    </source>
</evidence>
<dbReference type="VEuPathDB" id="VectorBase:RPRC006701"/>
<dbReference type="STRING" id="13249.T1HRN1"/>
<dbReference type="GO" id="GO:0046949">
    <property type="term" value="P:fatty-acyl-CoA biosynthetic process"/>
    <property type="evidence" value="ECO:0007669"/>
    <property type="project" value="TreeGrafter"/>
</dbReference>
<evidence type="ECO:0000313" key="5">
    <source>
        <dbReference type="Proteomes" id="UP000015103"/>
    </source>
</evidence>
<evidence type="ECO:0000259" key="3">
    <source>
        <dbReference type="Pfam" id="PF00501"/>
    </source>
</evidence>
<dbReference type="GO" id="GO:0004467">
    <property type="term" value="F:long-chain fatty acid-CoA ligase activity"/>
    <property type="evidence" value="ECO:0007669"/>
    <property type="project" value="TreeGrafter"/>
</dbReference>
<dbReference type="InterPro" id="IPR000873">
    <property type="entry name" value="AMP-dep_synth/lig_dom"/>
</dbReference>
<dbReference type="AlphaFoldDB" id="T1HRN1"/>
<sequence length="172" mass="19141">MANNFAKIFIKTTVQGYIKQGKEIFCCNHIVFSRVKYSQNVANYPKAIIKDNVVFSPFNNVPIDVSNNLYTFLWNRRNWLDHTAVICAVSGSSYTYGELKKLSETFACGLLNLGFKKGQTIAVVLPNFIETPVVLLGAIAAGLSVCSINPTYTSGMFKSSKFGFTNLEKEKK</sequence>